<accession>A0A212DIS4</accession>
<comment type="caution">
    <text evidence="1">The sequence shown here is derived from an EMBL/GenBank/DDBJ whole genome shotgun (WGS) entry which is preliminary data.</text>
</comment>
<dbReference type="PROSITE" id="PS51257">
    <property type="entry name" value="PROKAR_LIPOPROTEIN"/>
    <property type="match status" value="1"/>
</dbReference>
<reference evidence="1 2" key="1">
    <citation type="journal article" date="2018" name="Mol. Genet. Genomics">
        <title>The red deer Cervus elaphus genome CerEla1.0: sequencing, annotating, genes, and chromosomes.</title>
        <authorList>
            <person name="Bana N.A."/>
            <person name="Nyiri A."/>
            <person name="Nagy J."/>
            <person name="Frank K."/>
            <person name="Nagy T."/>
            <person name="Steger V."/>
            <person name="Schiller M."/>
            <person name="Lakatos P."/>
            <person name="Sugar L."/>
            <person name="Horn P."/>
            <person name="Barta E."/>
            <person name="Orosz L."/>
        </authorList>
    </citation>
    <scope>NUCLEOTIDE SEQUENCE [LARGE SCALE GENOMIC DNA]</scope>
    <source>
        <strain evidence="1">Hungarian</strain>
    </source>
</reference>
<keyword evidence="2" id="KW-1185">Reference proteome</keyword>
<protein>
    <submittedName>
        <fullName evidence="1">Uncharacterized protein</fullName>
    </submittedName>
</protein>
<name>A0A212DIS4_CEREH</name>
<gene>
    <name evidence="1" type="ORF">Celaphus_00009364</name>
</gene>
<sequence length="75" mass="8261">MARSCTDTAVQGQGLAMSSSSCFQTMFPRRKHETSGPWQMLDPTQMVRLVVSAAKNNELDGQTGFFGQERDGMDT</sequence>
<dbReference type="AlphaFoldDB" id="A0A212DIS4"/>
<dbReference type="Proteomes" id="UP000242450">
    <property type="component" value="Chromosome 1"/>
</dbReference>
<dbReference type="EMBL" id="MKHE01000001">
    <property type="protein sequence ID" value="OWK18138.1"/>
    <property type="molecule type" value="Genomic_DNA"/>
</dbReference>
<organism evidence="1 2">
    <name type="scientific">Cervus elaphus hippelaphus</name>
    <name type="common">European red deer</name>
    <dbReference type="NCBI Taxonomy" id="46360"/>
    <lineage>
        <taxon>Eukaryota</taxon>
        <taxon>Metazoa</taxon>
        <taxon>Chordata</taxon>
        <taxon>Craniata</taxon>
        <taxon>Vertebrata</taxon>
        <taxon>Euteleostomi</taxon>
        <taxon>Mammalia</taxon>
        <taxon>Eutheria</taxon>
        <taxon>Laurasiatheria</taxon>
        <taxon>Artiodactyla</taxon>
        <taxon>Ruminantia</taxon>
        <taxon>Pecora</taxon>
        <taxon>Cervidae</taxon>
        <taxon>Cervinae</taxon>
        <taxon>Cervus</taxon>
    </lineage>
</organism>
<evidence type="ECO:0000313" key="2">
    <source>
        <dbReference type="Proteomes" id="UP000242450"/>
    </source>
</evidence>
<evidence type="ECO:0000313" key="1">
    <source>
        <dbReference type="EMBL" id="OWK18138.1"/>
    </source>
</evidence>
<proteinExistence type="predicted"/>
<feature type="non-terminal residue" evidence="1">
    <location>
        <position position="75"/>
    </location>
</feature>